<comment type="caution">
    <text evidence="6">The sequence shown here is derived from an EMBL/GenBank/DDBJ whole genome shotgun (WGS) entry which is preliminary data.</text>
</comment>
<evidence type="ECO:0000256" key="4">
    <source>
        <dbReference type="ARBA" id="ARBA00023033"/>
    </source>
</evidence>
<dbReference type="EMBL" id="QGHA01000008">
    <property type="protein sequence ID" value="PWK75392.1"/>
    <property type="molecule type" value="Genomic_DNA"/>
</dbReference>
<accession>A0A316HKC2</accession>
<dbReference type="RefSeq" id="WP_211319057.1">
    <property type="nucleotide sequence ID" value="NZ_QGHA01000008.1"/>
</dbReference>
<dbReference type="Pfam" id="PF01494">
    <property type="entry name" value="FAD_binding_3"/>
    <property type="match status" value="1"/>
</dbReference>
<keyword evidence="1" id="KW-0285">Flavoprotein</keyword>
<evidence type="ECO:0000259" key="5">
    <source>
        <dbReference type="Pfam" id="PF01494"/>
    </source>
</evidence>
<dbReference type="Gene3D" id="3.50.50.60">
    <property type="entry name" value="FAD/NAD(P)-binding domain"/>
    <property type="match status" value="1"/>
</dbReference>
<sequence length="94" mass="10750">MVHDSGIDFKNKMQVFNWFKQDFAGWGEIWNELFENAEPAFIPRPQYCMSLDQTWQALPNLTMLGDAAHLMPPYAGEGVNMAMLNALESLHSPF</sequence>
<organism evidence="6 7">
    <name type="scientific">Mucilaginibacter oryzae</name>
    <dbReference type="NCBI Taxonomy" id="468058"/>
    <lineage>
        <taxon>Bacteria</taxon>
        <taxon>Pseudomonadati</taxon>
        <taxon>Bacteroidota</taxon>
        <taxon>Sphingobacteriia</taxon>
        <taxon>Sphingobacteriales</taxon>
        <taxon>Sphingobacteriaceae</taxon>
        <taxon>Mucilaginibacter</taxon>
    </lineage>
</organism>
<evidence type="ECO:0000313" key="7">
    <source>
        <dbReference type="Proteomes" id="UP000245678"/>
    </source>
</evidence>
<dbReference type="InterPro" id="IPR036188">
    <property type="entry name" value="FAD/NAD-bd_sf"/>
</dbReference>
<dbReference type="GO" id="GO:0004497">
    <property type="term" value="F:monooxygenase activity"/>
    <property type="evidence" value="ECO:0007669"/>
    <property type="project" value="UniProtKB-KW"/>
</dbReference>
<dbReference type="Proteomes" id="UP000245678">
    <property type="component" value="Unassembled WGS sequence"/>
</dbReference>
<protein>
    <submittedName>
        <fullName evidence="6">FAD binding domain-containing protein</fullName>
    </submittedName>
</protein>
<evidence type="ECO:0000256" key="2">
    <source>
        <dbReference type="ARBA" id="ARBA00022827"/>
    </source>
</evidence>
<dbReference type="PANTHER" id="PTHR46972">
    <property type="entry name" value="MONOOXYGENASE ASQM-RELATED"/>
    <property type="match status" value="1"/>
</dbReference>
<proteinExistence type="predicted"/>
<evidence type="ECO:0000256" key="3">
    <source>
        <dbReference type="ARBA" id="ARBA00023002"/>
    </source>
</evidence>
<dbReference type="PANTHER" id="PTHR46972:SF1">
    <property type="entry name" value="FAD DEPENDENT OXIDOREDUCTASE DOMAIN-CONTAINING PROTEIN"/>
    <property type="match status" value="1"/>
</dbReference>
<keyword evidence="7" id="KW-1185">Reference proteome</keyword>
<name>A0A316HKC2_9SPHI</name>
<dbReference type="SUPFAM" id="SSF51905">
    <property type="entry name" value="FAD/NAD(P)-binding domain"/>
    <property type="match status" value="1"/>
</dbReference>
<keyword evidence="2" id="KW-0274">FAD</keyword>
<dbReference type="GO" id="GO:0071949">
    <property type="term" value="F:FAD binding"/>
    <property type="evidence" value="ECO:0007669"/>
    <property type="project" value="InterPro"/>
</dbReference>
<dbReference type="InterPro" id="IPR002938">
    <property type="entry name" value="FAD-bd"/>
</dbReference>
<feature type="domain" description="FAD-binding" evidence="5">
    <location>
        <begin position="62"/>
        <end position="86"/>
    </location>
</feature>
<evidence type="ECO:0000256" key="1">
    <source>
        <dbReference type="ARBA" id="ARBA00022630"/>
    </source>
</evidence>
<dbReference type="AlphaFoldDB" id="A0A316HKC2"/>
<keyword evidence="3" id="KW-0560">Oxidoreductase</keyword>
<gene>
    <name evidence="6" type="ORF">LX99_03886</name>
</gene>
<keyword evidence="4" id="KW-0503">Monooxygenase</keyword>
<reference evidence="6 7" key="1">
    <citation type="submission" date="2018-05" db="EMBL/GenBank/DDBJ databases">
        <title>Genomic Encyclopedia of Archaeal and Bacterial Type Strains, Phase II (KMG-II): from individual species to whole genera.</title>
        <authorList>
            <person name="Goeker M."/>
        </authorList>
    </citation>
    <scope>NUCLEOTIDE SEQUENCE [LARGE SCALE GENOMIC DNA]</scope>
    <source>
        <strain evidence="6 7">DSM 19975</strain>
    </source>
</reference>
<evidence type="ECO:0000313" key="6">
    <source>
        <dbReference type="EMBL" id="PWK75392.1"/>
    </source>
</evidence>